<gene>
    <name evidence="3" type="ORF">EWM64_g9856</name>
</gene>
<proteinExistence type="predicted"/>
<feature type="region of interest" description="Disordered" evidence="1">
    <location>
        <begin position="155"/>
        <end position="287"/>
    </location>
</feature>
<feature type="compositionally biased region" description="Polar residues" evidence="1">
    <location>
        <begin position="1"/>
        <end position="11"/>
    </location>
</feature>
<dbReference type="EMBL" id="SFCI01002263">
    <property type="protein sequence ID" value="TFY74156.1"/>
    <property type="molecule type" value="Genomic_DNA"/>
</dbReference>
<accession>A0A4Y9ZHD6</accession>
<feature type="compositionally biased region" description="Low complexity" evidence="1">
    <location>
        <begin position="12"/>
        <end position="31"/>
    </location>
</feature>
<dbReference type="InterPro" id="IPR001660">
    <property type="entry name" value="SAM"/>
</dbReference>
<reference evidence="3 4" key="1">
    <citation type="submission" date="2019-02" db="EMBL/GenBank/DDBJ databases">
        <title>Genome sequencing of the rare red list fungi Hericium alpestre (H. flagellum).</title>
        <authorList>
            <person name="Buettner E."/>
            <person name="Kellner H."/>
        </authorList>
    </citation>
    <scope>NUCLEOTIDE SEQUENCE [LARGE SCALE GENOMIC DNA]</scope>
    <source>
        <strain evidence="3 4">DSM 108284</strain>
    </source>
</reference>
<dbReference type="PROSITE" id="PS50105">
    <property type="entry name" value="SAM_DOMAIN"/>
    <property type="match status" value="1"/>
</dbReference>
<dbReference type="OrthoDB" id="266718at2759"/>
<keyword evidence="4" id="KW-1185">Reference proteome</keyword>
<dbReference type="Proteomes" id="UP000298061">
    <property type="component" value="Unassembled WGS sequence"/>
</dbReference>
<dbReference type="InterPro" id="IPR013761">
    <property type="entry name" value="SAM/pointed_sf"/>
</dbReference>
<dbReference type="Pfam" id="PF00536">
    <property type="entry name" value="SAM_1"/>
    <property type="match status" value="1"/>
</dbReference>
<name>A0A4Y9ZHD6_9AGAM</name>
<feature type="compositionally biased region" description="Pro residues" evidence="1">
    <location>
        <begin position="266"/>
        <end position="281"/>
    </location>
</feature>
<feature type="non-terminal residue" evidence="3">
    <location>
        <position position="287"/>
    </location>
</feature>
<feature type="region of interest" description="Disordered" evidence="1">
    <location>
        <begin position="1"/>
        <end position="31"/>
    </location>
</feature>
<sequence>MAAITLSNNLDSLSQPPSQASSPSAAATSFPGQQNLPLRIVQNVYNQGSLPGTPTSSNSNGICELPSGMKYADYIRTWNDSHVSQWLADIRCGHHTNTFKANDIRGDVLLELDQPTLKEMGVTSVGDRLRILNGVKALRQKCAKRTDRSSFYGVSQPRVLVNGQEKDTGHKRTGSASSPTSRLASRRLDAGRPAPLQLNSAAGQSNLPHLIRDSQNIPDSARSIPPIRPLPQPTQSQQSAASTASGTSNGASSNSQSSGSRTGVLPLPPVPRGQPPPPPAPSARHVN</sequence>
<dbReference type="SMART" id="SM00454">
    <property type="entry name" value="SAM"/>
    <property type="match status" value="1"/>
</dbReference>
<dbReference type="Gene3D" id="1.10.150.50">
    <property type="entry name" value="Transcription Factor, Ets-1"/>
    <property type="match status" value="1"/>
</dbReference>
<feature type="compositionally biased region" description="Low complexity" evidence="1">
    <location>
        <begin position="234"/>
        <end position="263"/>
    </location>
</feature>
<dbReference type="CDD" id="cd09534">
    <property type="entry name" value="SAM_Ste11_fungal"/>
    <property type="match status" value="1"/>
</dbReference>
<dbReference type="SUPFAM" id="SSF47769">
    <property type="entry name" value="SAM/Pointed domain"/>
    <property type="match status" value="1"/>
</dbReference>
<evidence type="ECO:0000259" key="2">
    <source>
        <dbReference type="PROSITE" id="PS50105"/>
    </source>
</evidence>
<organism evidence="3 4">
    <name type="scientific">Hericium alpestre</name>
    <dbReference type="NCBI Taxonomy" id="135208"/>
    <lineage>
        <taxon>Eukaryota</taxon>
        <taxon>Fungi</taxon>
        <taxon>Dikarya</taxon>
        <taxon>Basidiomycota</taxon>
        <taxon>Agaricomycotina</taxon>
        <taxon>Agaricomycetes</taxon>
        <taxon>Russulales</taxon>
        <taxon>Hericiaceae</taxon>
        <taxon>Hericium</taxon>
    </lineage>
</organism>
<protein>
    <recommendedName>
        <fullName evidence="2">SAM domain-containing protein</fullName>
    </recommendedName>
</protein>
<feature type="compositionally biased region" description="Polar residues" evidence="1">
    <location>
        <begin position="174"/>
        <end position="183"/>
    </location>
</feature>
<dbReference type="STRING" id="135208.A0A4Y9ZHD6"/>
<feature type="domain" description="SAM" evidence="2">
    <location>
        <begin position="78"/>
        <end position="141"/>
    </location>
</feature>
<feature type="compositionally biased region" description="Polar residues" evidence="1">
    <location>
        <begin position="197"/>
        <end position="218"/>
    </location>
</feature>
<evidence type="ECO:0000313" key="4">
    <source>
        <dbReference type="Proteomes" id="UP000298061"/>
    </source>
</evidence>
<evidence type="ECO:0000256" key="1">
    <source>
        <dbReference type="SAM" id="MobiDB-lite"/>
    </source>
</evidence>
<dbReference type="AlphaFoldDB" id="A0A4Y9ZHD6"/>
<evidence type="ECO:0000313" key="3">
    <source>
        <dbReference type="EMBL" id="TFY74156.1"/>
    </source>
</evidence>
<comment type="caution">
    <text evidence="3">The sequence shown here is derived from an EMBL/GenBank/DDBJ whole genome shotgun (WGS) entry which is preliminary data.</text>
</comment>